<dbReference type="RefSeq" id="XP_049264164.1">
    <property type="nucleotide sequence ID" value="XM_049406323.1"/>
</dbReference>
<feature type="compositionally biased region" description="Low complexity" evidence="1">
    <location>
        <begin position="262"/>
        <end position="275"/>
    </location>
</feature>
<dbReference type="AlphaFoldDB" id="A0A8J5UQ18"/>
<feature type="region of interest" description="Disordered" evidence="1">
    <location>
        <begin position="476"/>
        <end position="607"/>
    </location>
</feature>
<dbReference type="OrthoDB" id="4095763at2759"/>
<proteinExistence type="predicted"/>
<dbReference type="Proteomes" id="UP000694255">
    <property type="component" value="Unassembled WGS sequence"/>
</dbReference>
<gene>
    <name evidence="2" type="ORF">J8A68_002559</name>
</gene>
<feature type="region of interest" description="Disordered" evidence="1">
    <location>
        <begin position="352"/>
        <end position="406"/>
    </location>
</feature>
<feature type="compositionally biased region" description="Polar residues" evidence="1">
    <location>
        <begin position="289"/>
        <end position="313"/>
    </location>
</feature>
<evidence type="ECO:0000313" key="2">
    <source>
        <dbReference type="EMBL" id="KAG7663932.1"/>
    </source>
</evidence>
<feature type="compositionally biased region" description="Basic and acidic residues" evidence="1">
    <location>
        <begin position="11"/>
        <end position="22"/>
    </location>
</feature>
<feature type="compositionally biased region" description="Low complexity" evidence="1">
    <location>
        <begin position="385"/>
        <end position="406"/>
    </location>
</feature>
<feature type="region of interest" description="Disordered" evidence="1">
    <location>
        <begin position="1"/>
        <end position="121"/>
    </location>
</feature>
<evidence type="ECO:0000313" key="3">
    <source>
        <dbReference type="Proteomes" id="UP000694255"/>
    </source>
</evidence>
<organism evidence="2 3">
    <name type="scientific">[Candida] subhashii</name>
    <dbReference type="NCBI Taxonomy" id="561895"/>
    <lineage>
        <taxon>Eukaryota</taxon>
        <taxon>Fungi</taxon>
        <taxon>Dikarya</taxon>
        <taxon>Ascomycota</taxon>
        <taxon>Saccharomycotina</taxon>
        <taxon>Pichiomycetes</taxon>
        <taxon>Debaryomycetaceae</taxon>
        <taxon>Spathaspora</taxon>
    </lineage>
</organism>
<dbReference type="GeneID" id="73469360"/>
<feature type="compositionally biased region" description="Low complexity" evidence="1">
    <location>
        <begin position="100"/>
        <end position="119"/>
    </location>
</feature>
<accession>A0A8J5UQ18</accession>
<comment type="caution">
    <text evidence="2">The sequence shown here is derived from an EMBL/GenBank/DDBJ whole genome shotgun (WGS) entry which is preliminary data.</text>
</comment>
<protein>
    <submittedName>
        <fullName evidence="2">Uncharacterized protein</fullName>
    </submittedName>
</protein>
<name>A0A8J5UQ18_9ASCO</name>
<feature type="compositionally biased region" description="Low complexity" evidence="1">
    <location>
        <begin position="34"/>
        <end position="62"/>
    </location>
</feature>
<feature type="compositionally biased region" description="Polar residues" evidence="1">
    <location>
        <begin position="538"/>
        <end position="547"/>
    </location>
</feature>
<evidence type="ECO:0000256" key="1">
    <source>
        <dbReference type="SAM" id="MobiDB-lite"/>
    </source>
</evidence>
<feature type="compositionally biased region" description="Polar residues" evidence="1">
    <location>
        <begin position="1"/>
        <end position="10"/>
    </location>
</feature>
<sequence length="607" mass="66842">MSSMSVSSLIDKSEKDKQEKRSGSAVGSPLEKNQQQSQQQPHQQSQQQYQQQPLPHLQQTQYRTYMSSASAPAPLPRLSEVHQQPPSSLAQQPPPPQQQPHPMSISSSSGSSTNPLQPSTIETSPGLLALLGPNITSFPYSEKAFIEALKLRTEQERTKQDYYRVETANKNMTILQTALRAQIPPHLIPGMCVGAIPELTEEQTKAMSQAIPNWDTRPPQPQQQPFPQQQPYPQQPIVAYPQPQQLTSEQQMQYLQQQQRQVILQQQSQQQQQQPRPNPPPQGYPESGGQPQFQKSHRPSTSSSRITSDTMNANPIPPMSYRFGAGTNINKRPLSPAKIGAAAVANLATPTVPYRGSFSTGRRAPMRGHQRHYSMPAESPGSSISTSSNVRATRSSNRRSSQSSIDLSAIESTEAAYASGKRASVGTLQSPLGAQSTIQVKPIPAQPLHKQSKSQVAPSQESMTSFQHIIQFHHWKPEGPTVGTGDPSRAHKRHKSVSNDEISQSRQSRQSTPRHSVPPMPSPLQRPMATPQEEEQTSRPPTGSSRETTVKQESGLEQDPNSSIDTSMNDTLGSKIIPEDVNPPSGHGRSESNVGRYPHNIMSQNQE</sequence>
<reference evidence="2 3" key="1">
    <citation type="journal article" date="2021" name="DNA Res.">
        <title>Genome analysis of Candida subhashii reveals its hybrid nature and dual mitochondrial genome conformations.</title>
        <authorList>
            <person name="Mixao V."/>
            <person name="Hegedusova E."/>
            <person name="Saus E."/>
            <person name="Pryszcz L.P."/>
            <person name="Cillingova A."/>
            <person name="Nosek J."/>
            <person name="Gabaldon T."/>
        </authorList>
    </citation>
    <scope>NUCLEOTIDE SEQUENCE [LARGE SCALE GENOMIC DNA]</scope>
    <source>
        <strain evidence="2 3">CBS 10753</strain>
    </source>
</reference>
<dbReference type="Pfam" id="PF10846">
    <property type="entry name" value="DUF2722"/>
    <property type="match status" value="1"/>
</dbReference>
<feature type="compositionally biased region" description="Pro residues" evidence="1">
    <location>
        <begin position="218"/>
        <end position="234"/>
    </location>
</feature>
<feature type="compositionally biased region" description="Polar residues" evidence="1">
    <location>
        <begin position="559"/>
        <end position="572"/>
    </location>
</feature>
<feature type="region of interest" description="Disordered" evidence="1">
    <location>
        <begin position="262"/>
        <end position="319"/>
    </location>
</feature>
<dbReference type="EMBL" id="JAGSYN010000113">
    <property type="protein sequence ID" value="KAG7663932.1"/>
    <property type="molecule type" value="Genomic_DNA"/>
</dbReference>
<feature type="region of interest" description="Disordered" evidence="1">
    <location>
        <begin position="203"/>
        <end position="235"/>
    </location>
</feature>
<dbReference type="InterPro" id="IPR021216">
    <property type="entry name" value="DUF2722"/>
</dbReference>
<keyword evidence="3" id="KW-1185">Reference proteome</keyword>